<feature type="region of interest" description="Disordered" evidence="1">
    <location>
        <begin position="1"/>
        <end position="25"/>
    </location>
</feature>
<comment type="caution">
    <text evidence="2">The sequence shown here is derived from an EMBL/GenBank/DDBJ whole genome shotgun (WGS) entry which is preliminary data.</text>
</comment>
<reference evidence="2 3" key="1">
    <citation type="submission" date="2024-01" db="EMBL/GenBank/DDBJ databases">
        <authorList>
            <person name="Waweru B."/>
        </authorList>
    </citation>
    <scope>NUCLEOTIDE SEQUENCE [LARGE SCALE GENOMIC DNA]</scope>
</reference>
<gene>
    <name evidence="2" type="ORF">DCAF_LOCUS16733</name>
</gene>
<feature type="compositionally biased region" description="Basic and acidic residues" evidence="1">
    <location>
        <begin position="1"/>
        <end position="12"/>
    </location>
</feature>
<evidence type="ECO:0000313" key="2">
    <source>
        <dbReference type="EMBL" id="CAK7342320.1"/>
    </source>
</evidence>
<evidence type="ECO:0000313" key="3">
    <source>
        <dbReference type="Proteomes" id="UP001314170"/>
    </source>
</evidence>
<evidence type="ECO:0000256" key="1">
    <source>
        <dbReference type="SAM" id="MobiDB-lite"/>
    </source>
</evidence>
<feature type="compositionally biased region" description="Polar residues" evidence="1">
    <location>
        <begin position="13"/>
        <end position="25"/>
    </location>
</feature>
<protein>
    <submittedName>
        <fullName evidence="2">Uncharacterized protein</fullName>
    </submittedName>
</protein>
<dbReference type="EMBL" id="CAWUPB010001160">
    <property type="protein sequence ID" value="CAK7342320.1"/>
    <property type="molecule type" value="Genomic_DNA"/>
</dbReference>
<organism evidence="2 3">
    <name type="scientific">Dovyalis caffra</name>
    <dbReference type="NCBI Taxonomy" id="77055"/>
    <lineage>
        <taxon>Eukaryota</taxon>
        <taxon>Viridiplantae</taxon>
        <taxon>Streptophyta</taxon>
        <taxon>Embryophyta</taxon>
        <taxon>Tracheophyta</taxon>
        <taxon>Spermatophyta</taxon>
        <taxon>Magnoliopsida</taxon>
        <taxon>eudicotyledons</taxon>
        <taxon>Gunneridae</taxon>
        <taxon>Pentapetalae</taxon>
        <taxon>rosids</taxon>
        <taxon>fabids</taxon>
        <taxon>Malpighiales</taxon>
        <taxon>Salicaceae</taxon>
        <taxon>Flacourtieae</taxon>
        <taxon>Dovyalis</taxon>
    </lineage>
</organism>
<dbReference type="AlphaFoldDB" id="A0AAV1S1B4"/>
<proteinExistence type="predicted"/>
<keyword evidence="3" id="KW-1185">Reference proteome</keyword>
<sequence length="131" mass="15218">MEKTVRTEKRSDPNSFTRTSIDSNFLSHRPRTPDLSIYVLEHNPNKPERIRDALVLPGLFWVKMPTIASCWDPALALQLVTPPHRTGRCTPRQVIDNKKYRYIRNYVLSDSVQDTLQFRATVLPFTFDSTN</sequence>
<dbReference type="Proteomes" id="UP001314170">
    <property type="component" value="Unassembled WGS sequence"/>
</dbReference>
<name>A0AAV1S1B4_9ROSI</name>
<accession>A0AAV1S1B4</accession>